<comment type="caution">
    <text evidence="3">The sequence shown here is derived from an EMBL/GenBank/DDBJ whole genome shotgun (WGS) entry which is preliminary data.</text>
</comment>
<keyword evidence="2" id="KW-0472">Membrane</keyword>
<feature type="compositionally biased region" description="Polar residues" evidence="1">
    <location>
        <begin position="39"/>
        <end position="52"/>
    </location>
</feature>
<organism evidence="3 4">
    <name type="scientific">Steinernema carpocapsae</name>
    <name type="common">Entomopathogenic nematode</name>
    <dbReference type="NCBI Taxonomy" id="34508"/>
    <lineage>
        <taxon>Eukaryota</taxon>
        <taxon>Metazoa</taxon>
        <taxon>Ecdysozoa</taxon>
        <taxon>Nematoda</taxon>
        <taxon>Chromadorea</taxon>
        <taxon>Rhabditida</taxon>
        <taxon>Tylenchina</taxon>
        <taxon>Panagrolaimomorpha</taxon>
        <taxon>Strongyloidoidea</taxon>
        <taxon>Steinernematidae</taxon>
        <taxon>Steinernema</taxon>
    </lineage>
</organism>
<name>A0A4U5N5C2_STECR</name>
<dbReference type="AlphaFoldDB" id="A0A4U5N5C2"/>
<sequence length="292" mass="32541">MANKSEDRSAERTQRSKESQRSGEHPTQHSGSKSEKSAGKQSPRSRNTSASTGLPKHRELDHDKTQWENTRFKELHANLLKGIDPNEQPISSTDTDAGTLKPELKAMGTGTFVPGESRQKTRDIGEHLMLFPTFSVILACVEMGCLALAFILTGVASKMVILGGWVVLANILVCMILLAFVLFIQSTRRHVNQEKTPELHKVFKTDPRYKKIFFSLHIIRLFLSISSAVILFYICSCEKISSIAEEGSKCRQSESLMGLYITAGVVMLFPIAFVIAHLVFIVKNQFARKALC</sequence>
<evidence type="ECO:0000313" key="4">
    <source>
        <dbReference type="Proteomes" id="UP000298663"/>
    </source>
</evidence>
<feature type="compositionally biased region" description="Basic and acidic residues" evidence="1">
    <location>
        <begin position="1"/>
        <end position="38"/>
    </location>
</feature>
<reference evidence="3 4" key="2">
    <citation type="journal article" date="2019" name="G3 (Bethesda)">
        <title>Hybrid Assembly of the Genome of the Entomopathogenic Nematode Steinernema carpocapsae Identifies the X-Chromosome.</title>
        <authorList>
            <person name="Serra L."/>
            <person name="Macchietto M."/>
            <person name="Macias-Munoz A."/>
            <person name="McGill C.J."/>
            <person name="Rodriguez I.M."/>
            <person name="Rodriguez B."/>
            <person name="Murad R."/>
            <person name="Mortazavi A."/>
        </authorList>
    </citation>
    <scope>NUCLEOTIDE SEQUENCE [LARGE SCALE GENOMIC DNA]</scope>
    <source>
        <strain evidence="3 4">ALL</strain>
    </source>
</reference>
<feature type="transmembrane region" description="Helical" evidence="2">
    <location>
        <begin position="159"/>
        <end position="184"/>
    </location>
</feature>
<feature type="transmembrane region" description="Helical" evidence="2">
    <location>
        <begin position="212"/>
        <end position="234"/>
    </location>
</feature>
<evidence type="ECO:0000313" key="3">
    <source>
        <dbReference type="EMBL" id="TKR77462.1"/>
    </source>
</evidence>
<gene>
    <name evidence="3" type="ORF">L596_018433</name>
</gene>
<proteinExistence type="predicted"/>
<dbReference type="Proteomes" id="UP000298663">
    <property type="component" value="Unassembled WGS sequence"/>
</dbReference>
<keyword evidence="2" id="KW-0812">Transmembrane</keyword>
<feature type="region of interest" description="Disordered" evidence="1">
    <location>
        <begin position="1"/>
        <end position="65"/>
    </location>
</feature>
<evidence type="ECO:0000256" key="2">
    <source>
        <dbReference type="SAM" id="Phobius"/>
    </source>
</evidence>
<feature type="transmembrane region" description="Helical" evidence="2">
    <location>
        <begin position="259"/>
        <end position="282"/>
    </location>
</feature>
<feature type="transmembrane region" description="Helical" evidence="2">
    <location>
        <begin position="128"/>
        <end position="153"/>
    </location>
</feature>
<keyword evidence="2" id="KW-1133">Transmembrane helix</keyword>
<keyword evidence="4" id="KW-1185">Reference proteome</keyword>
<dbReference type="OrthoDB" id="10669383at2759"/>
<evidence type="ECO:0000256" key="1">
    <source>
        <dbReference type="SAM" id="MobiDB-lite"/>
    </source>
</evidence>
<dbReference type="EMBL" id="AZBU02000005">
    <property type="protein sequence ID" value="TKR77462.1"/>
    <property type="molecule type" value="Genomic_DNA"/>
</dbReference>
<protein>
    <submittedName>
        <fullName evidence="3">Uncharacterized protein</fullName>
    </submittedName>
</protein>
<feature type="compositionally biased region" description="Basic and acidic residues" evidence="1">
    <location>
        <begin position="56"/>
        <end position="65"/>
    </location>
</feature>
<reference evidence="3 4" key="1">
    <citation type="journal article" date="2015" name="Genome Biol.">
        <title>Comparative genomics of Steinernema reveals deeply conserved gene regulatory networks.</title>
        <authorList>
            <person name="Dillman A.R."/>
            <person name="Macchietto M."/>
            <person name="Porter C.F."/>
            <person name="Rogers A."/>
            <person name="Williams B."/>
            <person name="Antoshechkin I."/>
            <person name="Lee M.M."/>
            <person name="Goodwin Z."/>
            <person name="Lu X."/>
            <person name="Lewis E.E."/>
            <person name="Goodrich-Blair H."/>
            <person name="Stock S.P."/>
            <person name="Adams B.J."/>
            <person name="Sternberg P.W."/>
            <person name="Mortazavi A."/>
        </authorList>
    </citation>
    <scope>NUCLEOTIDE SEQUENCE [LARGE SCALE GENOMIC DNA]</scope>
    <source>
        <strain evidence="3 4">ALL</strain>
    </source>
</reference>
<accession>A0A4U5N5C2</accession>